<sequence>MGCFFTRKPDFMTFHQCCPLSHDPFSGPVSSVVPISSPSFMVGRKFKLVVVVVVVVVVEVVEVVVVVVAAAAGSRSSASGKSNSTSKAYISHAVFFFFL</sequence>
<evidence type="ECO:0000256" key="1">
    <source>
        <dbReference type="SAM" id="Phobius"/>
    </source>
</evidence>
<keyword evidence="3" id="KW-1185">Reference proteome</keyword>
<evidence type="ECO:0000313" key="2">
    <source>
        <dbReference type="EMBL" id="GFS07720.1"/>
    </source>
</evidence>
<gene>
    <name evidence="2" type="ORF">ElyMa_002996500</name>
</gene>
<dbReference type="EMBL" id="BMAT01006174">
    <property type="protein sequence ID" value="GFS07720.1"/>
    <property type="molecule type" value="Genomic_DNA"/>
</dbReference>
<name>A0AAV4ICV0_9GAST</name>
<accession>A0AAV4ICV0</accession>
<feature type="transmembrane region" description="Helical" evidence="1">
    <location>
        <begin position="48"/>
        <end position="72"/>
    </location>
</feature>
<dbReference type="Proteomes" id="UP000762676">
    <property type="component" value="Unassembled WGS sequence"/>
</dbReference>
<keyword evidence="1" id="KW-0472">Membrane</keyword>
<proteinExistence type="predicted"/>
<keyword evidence="1" id="KW-1133">Transmembrane helix</keyword>
<dbReference type="AlphaFoldDB" id="A0AAV4ICV0"/>
<evidence type="ECO:0008006" key="4">
    <source>
        <dbReference type="Google" id="ProtNLM"/>
    </source>
</evidence>
<protein>
    <recommendedName>
        <fullName evidence="4">Transmembrane protein</fullName>
    </recommendedName>
</protein>
<keyword evidence="1" id="KW-0812">Transmembrane</keyword>
<evidence type="ECO:0000313" key="3">
    <source>
        <dbReference type="Proteomes" id="UP000762676"/>
    </source>
</evidence>
<reference evidence="2 3" key="1">
    <citation type="journal article" date="2021" name="Elife">
        <title>Chloroplast acquisition without the gene transfer in kleptoplastic sea slugs, Plakobranchus ocellatus.</title>
        <authorList>
            <person name="Maeda T."/>
            <person name="Takahashi S."/>
            <person name="Yoshida T."/>
            <person name="Shimamura S."/>
            <person name="Takaki Y."/>
            <person name="Nagai Y."/>
            <person name="Toyoda A."/>
            <person name="Suzuki Y."/>
            <person name="Arimoto A."/>
            <person name="Ishii H."/>
            <person name="Satoh N."/>
            <person name="Nishiyama T."/>
            <person name="Hasebe M."/>
            <person name="Maruyama T."/>
            <person name="Minagawa J."/>
            <person name="Obokata J."/>
            <person name="Shigenobu S."/>
        </authorList>
    </citation>
    <scope>NUCLEOTIDE SEQUENCE [LARGE SCALE GENOMIC DNA]</scope>
</reference>
<organism evidence="2 3">
    <name type="scientific">Elysia marginata</name>
    <dbReference type="NCBI Taxonomy" id="1093978"/>
    <lineage>
        <taxon>Eukaryota</taxon>
        <taxon>Metazoa</taxon>
        <taxon>Spiralia</taxon>
        <taxon>Lophotrochozoa</taxon>
        <taxon>Mollusca</taxon>
        <taxon>Gastropoda</taxon>
        <taxon>Heterobranchia</taxon>
        <taxon>Euthyneura</taxon>
        <taxon>Panpulmonata</taxon>
        <taxon>Sacoglossa</taxon>
        <taxon>Placobranchoidea</taxon>
        <taxon>Plakobranchidae</taxon>
        <taxon>Elysia</taxon>
    </lineage>
</organism>
<comment type="caution">
    <text evidence="2">The sequence shown here is derived from an EMBL/GenBank/DDBJ whole genome shotgun (WGS) entry which is preliminary data.</text>
</comment>